<keyword evidence="2" id="KW-1185">Reference proteome</keyword>
<sequence>MDEILLTALLKPWPQLTTSQKAALEKAKKYAMEQSIKEVLLKQTIQHQQQQMTSLQLLLISKCTDDNTHKTKFRVLSTKKTTKNPQPSRPILLIVPQLVRSSNYAQFGGGILPVEGLLAGKTNFQCGFLFALSYAIGAMVSMHQIQGESVLGKLYDARFETLQLF</sequence>
<name>A0ABP0GG37_CLALP</name>
<evidence type="ECO:0000313" key="1">
    <source>
        <dbReference type="EMBL" id="CAK8690744.1"/>
    </source>
</evidence>
<comment type="caution">
    <text evidence="1">The sequence shown here is derived from an EMBL/GenBank/DDBJ whole genome shotgun (WGS) entry which is preliminary data.</text>
</comment>
<proteinExistence type="predicted"/>
<dbReference type="PANTHER" id="PTHR47330:SF1">
    <property type="entry name" value="POLY(U)-BINDING-SPLICING FACTOR PUF60"/>
    <property type="match status" value="1"/>
</dbReference>
<accession>A0ABP0GG37</accession>
<dbReference type="InterPro" id="IPR051974">
    <property type="entry name" value="PUF60_regulator"/>
</dbReference>
<organism evidence="1 2">
    <name type="scientific">Clavelina lepadiformis</name>
    <name type="common">Light-bulb sea squirt</name>
    <name type="synonym">Ascidia lepadiformis</name>
    <dbReference type="NCBI Taxonomy" id="159417"/>
    <lineage>
        <taxon>Eukaryota</taxon>
        <taxon>Metazoa</taxon>
        <taxon>Chordata</taxon>
        <taxon>Tunicata</taxon>
        <taxon>Ascidiacea</taxon>
        <taxon>Aplousobranchia</taxon>
        <taxon>Clavelinidae</taxon>
        <taxon>Clavelina</taxon>
    </lineage>
</organism>
<dbReference type="Proteomes" id="UP001642483">
    <property type="component" value="Unassembled WGS sequence"/>
</dbReference>
<protein>
    <submittedName>
        <fullName evidence="1">Uncharacterized protein</fullName>
    </submittedName>
</protein>
<reference evidence="1 2" key="1">
    <citation type="submission" date="2024-02" db="EMBL/GenBank/DDBJ databases">
        <authorList>
            <person name="Daric V."/>
            <person name="Darras S."/>
        </authorList>
    </citation>
    <scope>NUCLEOTIDE SEQUENCE [LARGE SCALE GENOMIC DNA]</scope>
</reference>
<dbReference type="PANTHER" id="PTHR47330">
    <property type="entry name" value="POLY(U)-BINDING-SPLICING FACTOR PUF60-B-RELATED"/>
    <property type="match status" value="1"/>
</dbReference>
<evidence type="ECO:0000313" key="2">
    <source>
        <dbReference type="Proteomes" id="UP001642483"/>
    </source>
</evidence>
<dbReference type="EMBL" id="CAWYQH010000119">
    <property type="protein sequence ID" value="CAK8690744.1"/>
    <property type="molecule type" value="Genomic_DNA"/>
</dbReference>
<gene>
    <name evidence="1" type="ORF">CVLEPA_LOCUS23320</name>
</gene>